<reference evidence="1 2" key="1">
    <citation type="journal article" date="2020" name="Cell">
        <title>Large-Scale Comparative Analyses of Tick Genomes Elucidate Their Genetic Diversity and Vector Capacities.</title>
        <authorList>
            <consortium name="Tick Genome and Microbiome Consortium (TIGMIC)"/>
            <person name="Jia N."/>
            <person name="Wang J."/>
            <person name="Shi W."/>
            <person name="Du L."/>
            <person name="Sun Y."/>
            <person name="Zhan W."/>
            <person name="Jiang J.F."/>
            <person name="Wang Q."/>
            <person name="Zhang B."/>
            <person name="Ji P."/>
            <person name="Bell-Sakyi L."/>
            <person name="Cui X.M."/>
            <person name="Yuan T.T."/>
            <person name="Jiang B.G."/>
            <person name="Yang W.F."/>
            <person name="Lam T.T."/>
            <person name="Chang Q.C."/>
            <person name="Ding S.J."/>
            <person name="Wang X.J."/>
            <person name="Zhu J.G."/>
            <person name="Ruan X.D."/>
            <person name="Zhao L."/>
            <person name="Wei J.T."/>
            <person name="Ye R.Z."/>
            <person name="Que T.C."/>
            <person name="Du C.H."/>
            <person name="Zhou Y.H."/>
            <person name="Cheng J.X."/>
            <person name="Dai P.F."/>
            <person name="Guo W.B."/>
            <person name="Han X.H."/>
            <person name="Huang E.J."/>
            <person name="Li L.F."/>
            <person name="Wei W."/>
            <person name="Gao Y.C."/>
            <person name="Liu J.Z."/>
            <person name="Shao H.Z."/>
            <person name="Wang X."/>
            <person name="Wang C.C."/>
            <person name="Yang T.C."/>
            <person name="Huo Q.B."/>
            <person name="Li W."/>
            <person name="Chen H.Y."/>
            <person name="Chen S.E."/>
            <person name="Zhou L.G."/>
            <person name="Ni X.B."/>
            <person name="Tian J.H."/>
            <person name="Sheng Y."/>
            <person name="Liu T."/>
            <person name="Pan Y.S."/>
            <person name="Xia L.Y."/>
            <person name="Li J."/>
            <person name="Zhao F."/>
            <person name="Cao W.C."/>
        </authorList>
    </citation>
    <scope>NUCLEOTIDE SEQUENCE [LARGE SCALE GENOMIC DNA]</scope>
    <source>
        <strain evidence="1">HaeL-2018</strain>
    </source>
</reference>
<dbReference type="AlphaFoldDB" id="A0A9J6G8Z5"/>
<organism evidence="1 2">
    <name type="scientific">Haemaphysalis longicornis</name>
    <name type="common">Bush tick</name>
    <dbReference type="NCBI Taxonomy" id="44386"/>
    <lineage>
        <taxon>Eukaryota</taxon>
        <taxon>Metazoa</taxon>
        <taxon>Ecdysozoa</taxon>
        <taxon>Arthropoda</taxon>
        <taxon>Chelicerata</taxon>
        <taxon>Arachnida</taxon>
        <taxon>Acari</taxon>
        <taxon>Parasitiformes</taxon>
        <taxon>Ixodida</taxon>
        <taxon>Ixodoidea</taxon>
        <taxon>Ixodidae</taxon>
        <taxon>Haemaphysalinae</taxon>
        <taxon>Haemaphysalis</taxon>
    </lineage>
</organism>
<dbReference type="VEuPathDB" id="VectorBase:HLOH_045083"/>
<gene>
    <name evidence="1" type="ORF">HPB48_000081</name>
</gene>
<evidence type="ECO:0000313" key="1">
    <source>
        <dbReference type="EMBL" id="KAH9371797.1"/>
    </source>
</evidence>
<sequence length="172" mass="19433">MGVAVQFFRDTPAASRYLIRQKDLKLNVEAMAWFLELMSNWCTIMSMQHPPIAPSLQNMDKCHSAIGPHKLVIETIQGMKAGGTAQWKQFQARLLVATAVVVQCHDNLLKSKGYEYFLTRRIFQGCLKNVFSVICLRKPAPNEDDMKCAPKLVCISQFLYTPTTTSYNAKKG</sequence>
<name>A0A9J6G8Z5_HAELO</name>
<proteinExistence type="predicted"/>
<dbReference type="EMBL" id="JABSTR010000005">
    <property type="protein sequence ID" value="KAH9371797.1"/>
    <property type="molecule type" value="Genomic_DNA"/>
</dbReference>
<dbReference type="Proteomes" id="UP000821853">
    <property type="component" value="Chromosome 3"/>
</dbReference>
<accession>A0A9J6G8Z5</accession>
<protein>
    <submittedName>
        <fullName evidence="1">Uncharacterized protein</fullName>
    </submittedName>
</protein>
<keyword evidence="2" id="KW-1185">Reference proteome</keyword>
<evidence type="ECO:0000313" key="2">
    <source>
        <dbReference type="Proteomes" id="UP000821853"/>
    </source>
</evidence>
<comment type="caution">
    <text evidence="1">The sequence shown here is derived from an EMBL/GenBank/DDBJ whole genome shotgun (WGS) entry which is preliminary data.</text>
</comment>